<comment type="function">
    <text evidence="8">Xylitol dehydrogenase which catalyzes the conversion of xylitol to D-xylulose. Xylose is a major component of hemicelluloses such as xylan. Most fungi utilize D-xylose via three enzymatic reactions, xylose reductase (XR), xylitol dehydrogenase (XDH), and xylulokinase, to form xylulose 5-phosphate, which enters pentose phosphate pathway.</text>
</comment>
<dbReference type="GO" id="GO:0006062">
    <property type="term" value="P:sorbitol catabolic process"/>
    <property type="evidence" value="ECO:0007669"/>
    <property type="project" value="TreeGrafter"/>
</dbReference>
<comment type="cofactor">
    <cofactor evidence="1 16">
        <name>Zn(2+)</name>
        <dbReference type="ChEBI" id="CHEBI:29105"/>
    </cofactor>
</comment>
<dbReference type="InterPro" id="IPR045306">
    <property type="entry name" value="SDH-like"/>
</dbReference>
<name>A0A0B2WFK6_METAS</name>
<dbReference type="STRING" id="1081103.A0A0B2WFK6"/>
<evidence type="ECO:0000259" key="17">
    <source>
        <dbReference type="SMART" id="SM00829"/>
    </source>
</evidence>
<evidence type="ECO:0000256" key="3">
    <source>
        <dbReference type="ARBA" id="ARBA00022723"/>
    </source>
</evidence>
<keyword evidence="19" id="KW-1185">Reference proteome</keyword>
<evidence type="ECO:0000256" key="6">
    <source>
        <dbReference type="ARBA" id="ARBA00023002"/>
    </source>
</evidence>
<feature type="domain" description="Enoyl reductase (ER)" evidence="17">
    <location>
        <begin position="10"/>
        <end position="359"/>
    </location>
</feature>
<dbReference type="GO" id="GO:0019568">
    <property type="term" value="P:arabinose catabolic process"/>
    <property type="evidence" value="ECO:0007669"/>
    <property type="project" value="UniProtKB-KW"/>
</dbReference>
<evidence type="ECO:0000256" key="4">
    <source>
        <dbReference type="ARBA" id="ARBA00022833"/>
    </source>
</evidence>
<comment type="pathway">
    <text evidence="9">Carbohydrate degradation; L-arabinose degradation via L-arabinitol; D-xylulose 5-phosphate from L-arabinose (fungal route): step 4/5.</text>
</comment>
<evidence type="ECO:0000256" key="7">
    <source>
        <dbReference type="ARBA" id="ARBA00023027"/>
    </source>
</evidence>
<dbReference type="FunFam" id="3.40.50.720:FF:000068">
    <property type="entry name" value="Sorbitol dehydrogenase"/>
    <property type="match status" value="1"/>
</dbReference>
<dbReference type="GO" id="GO:0008270">
    <property type="term" value="F:zinc ion binding"/>
    <property type="evidence" value="ECO:0007669"/>
    <property type="project" value="InterPro"/>
</dbReference>
<comment type="caution">
    <text evidence="18">The sequence shown here is derived from an EMBL/GenBank/DDBJ whole genome shotgun (WGS) entry which is preliminary data.</text>
</comment>
<dbReference type="Pfam" id="PF08240">
    <property type="entry name" value="ADH_N"/>
    <property type="match status" value="1"/>
</dbReference>
<comment type="pathway">
    <text evidence="12">Carbohydrate degradation; L-arabinose degradation via L-arabinitol; D-xylulose 5-phosphate from L-arabinose (fungal route): step 2/5.</text>
</comment>
<keyword evidence="7" id="KW-0520">NAD</keyword>
<evidence type="ECO:0000256" key="2">
    <source>
        <dbReference type="ARBA" id="ARBA00008072"/>
    </source>
</evidence>
<dbReference type="InterPro" id="IPR011032">
    <property type="entry name" value="GroES-like_sf"/>
</dbReference>
<dbReference type="PANTHER" id="PTHR43161">
    <property type="entry name" value="SORBITOL DEHYDROGENASE"/>
    <property type="match status" value="1"/>
</dbReference>
<dbReference type="GO" id="GO:0046526">
    <property type="term" value="F:D-xylulose reductase activity"/>
    <property type="evidence" value="ECO:0007669"/>
    <property type="project" value="UniProtKB-EC"/>
</dbReference>
<dbReference type="OrthoDB" id="3941538at2759"/>
<dbReference type="Gene3D" id="3.90.180.10">
    <property type="entry name" value="Medium-chain alcohol dehydrogenases, catalytic domain"/>
    <property type="match status" value="1"/>
</dbReference>
<comment type="similarity">
    <text evidence="2 16">Belongs to the zinc-containing alcohol dehydrogenase family.</text>
</comment>
<keyword evidence="3 16" id="KW-0479">Metal-binding</keyword>
<evidence type="ECO:0000256" key="14">
    <source>
        <dbReference type="ARBA" id="ARBA00039783"/>
    </source>
</evidence>
<dbReference type="InterPro" id="IPR020843">
    <property type="entry name" value="ER"/>
</dbReference>
<dbReference type="PROSITE" id="PS00059">
    <property type="entry name" value="ADH_ZINC"/>
    <property type="match status" value="1"/>
</dbReference>
<dbReference type="InterPro" id="IPR013149">
    <property type="entry name" value="ADH-like_C"/>
</dbReference>
<evidence type="ECO:0000313" key="18">
    <source>
        <dbReference type="EMBL" id="KHN94716.1"/>
    </source>
</evidence>
<evidence type="ECO:0000313" key="19">
    <source>
        <dbReference type="Proteomes" id="UP000030816"/>
    </source>
</evidence>
<dbReference type="SUPFAM" id="SSF50129">
    <property type="entry name" value="GroES-like"/>
    <property type="match status" value="1"/>
</dbReference>
<dbReference type="Proteomes" id="UP000030816">
    <property type="component" value="Unassembled WGS sequence"/>
</dbReference>
<evidence type="ECO:0000256" key="1">
    <source>
        <dbReference type="ARBA" id="ARBA00001947"/>
    </source>
</evidence>
<dbReference type="EC" id="1.1.1.9" evidence="10"/>
<dbReference type="PANTHER" id="PTHR43161:SF9">
    <property type="entry name" value="SORBITOL DEHYDROGENASE"/>
    <property type="match status" value="1"/>
</dbReference>
<dbReference type="GO" id="GO:0050019">
    <property type="term" value="F:L-arabinitol 4-dehydrogenase activity"/>
    <property type="evidence" value="ECO:0007669"/>
    <property type="project" value="UniProtKB-EC"/>
</dbReference>
<keyword evidence="5" id="KW-0054">Arabinose catabolism</keyword>
<dbReference type="Pfam" id="PF00107">
    <property type="entry name" value="ADH_zinc_N"/>
    <property type="match status" value="1"/>
</dbReference>
<dbReference type="RefSeq" id="XP_040675782.1">
    <property type="nucleotide sequence ID" value="XM_040826269.1"/>
</dbReference>
<keyword evidence="6" id="KW-0560">Oxidoreductase</keyword>
<dbReference type="SMART" id="SM00829">
    <property type="entry name" value="PKS_ER"/>
    <property type="match status" value="1"/>
</dbReference>
<evidence type="ECO:0000256" key="9">
    <source>
        <dbReference type="ARBA" id="ARBA00025713"/>
    </source>
</evidence>
<comment type="catalytic activity">
    <reaction evidence="15">
        <text>L-arabinitol + NAD(+) = L-xylulose + NADH + H(+)</text>
        <dbReference type="Rhea" id="RHEA:16381"/>
        <dbReference type="ChEBI" id="CHEBI:15378"/>
        <dbReference type="ChEBI" id="CHEBI:17399"/>
        <dbReference type="ChEBI" id="CHEBI:18403"/>
        <dbReference type="ChEBI" id="CHEBI:57540"/>
        <dbReference type="ChEBI" id="CHEBI:57945"/>
        <dbReference type="EC" id="1.1.1.12"/>
    </reaction>
</comment>
<keyword evidence="4 16" id="KW-0862">Zinc</keyword>
<dbReference type="GO" id="GO:0003939">
    <property type="term" value="F:L-iditol 2-dehydrogenase (NAD+) activity"/>
    <property type="evidence" value="ECO:0007669"/>
    <property type="project" value="TreeGrafter"/>
</dbReference>
<accession>A0A0B2WFK6</accession>
<evidence type="ECO:0000256" key="16">
    <source>
        <dbReference type="RuleBase" id="RU361277"/>
    </source>
</evidence>
<evidence type="ECO:0000256" key="8">
    <source>
        <dbReference type="ARBA" id="ARBA00024843"/>
    </source>
</evidence>
<evidence type="ECO:0000256" key="13">
    <source>
        <dbReference type="ARBA" id="ARBA00038954"/>
    </source>
</evidence>
<dbReference type="GeneID" id="63741926"/>
<evidence type="ECO:0000256" key="15">
    <source>
        <dbReference type="ARBA" id="ARBA00049317"/>
    </source>
</evidence>
<dbReference type="InterPro" id="IPR013154">
    <property type="entry name" value="ADH-like_N"/>
</dbReference>
<dbReference type="EMBL" id="AZHE01000031">
    <property type="protein sequence ID" value="KHN94716.1"/>
    <property type="molecule type" value="Genomic_DNA"/>
</dbReference>
<organism evidence="18 19">
    <name type="scientific">Metarhizium album (strain ARSEF 1941)</name>
    <dbReference type="NCBI Taxonomy" id="1081103"/>
    <lineage>
        <taxon>Eukaryota</taxon>
        <taxon>Fungi</taxon>
        <taxon>Dikarya</taxon>
        <taxon>Ascomycota</taxon>
        <taxon>Pezizomycotina</taxon>
        <taxon>Sordariomycetes</taxon>
        <taxon>Hypocreomycetidae</taxon>
        <taxon>Hypocreales</taxon>
        <taxon>Clavicipitaceae</taxon>
        <taxon>Metarhizium</taxon>
    </lineage>
</organism>
<dbReference type="InterPro" id="IPR002328">
    <property type="entry name" value="ADH_Zn_CS"/>
</dbReference>
<proteinExistence type="inferred from homology"/>
<sequence length="366" mass="38682">MAASQTLDRDALSNLSFILNKPHEVTYAERPKPVLSSPHDVIVAVNYTGICGSDVHYWHDGAIGHFAVKQPMVLGHESAGTVVEAGSRVRHLKPGDRVALEPGHGCRRCRDCRAGRYNLCADMAFAATPPHHGTLTGLWASPADFCHKLPDSVSLRDGALVEPLAVAVHMVRRAAVQPGHAVAVMGAGPVGLLCAAVAAAFGASTVVSVDLVRAKLDFARRFASTHAYLWRPDAVDPEACARAVRELAALPRGADAVIDASGAEASVQAGLHLVRPGGTYVQGGMGRSDIVFPIMALCLKEVTVRGSFRYGPGDYELAVDLVASGRVDVGKLVSAVVPFDRAEDAFKEVKEGNVIKILIAGPNEKL</sequence>
<dbReference type="AlphaFoldDB" id="A0A0B2WFK6"/>
<evidence type="ECO:0000256" key="11">
    <source>
        <dbReference type="ARBA" id="ARBA00030139"/>
    </source>
</evidence>
<dbReference type="EC" id="1.1.1.12" evidence="13"/>
<dbReference type="InterPro" id="IPR036291">
    <property type="entry name" value="NAD(P)-bd_dom_sf"/>
</dbReference>
<keyword evidence="5" id="KW-0119">Carbohydrate metabolism</keyword>
<gene>
    <name evidence="18" type="ORF">MAM_07471</name>
</gene>
<evidence type="ECO:0000256" key="10">
    <source>
        <dbReference type="ARBA" id="ARBA00026119"/>
    </source>
</evidence>
<dbReference type="HOGENOM" id="CLU_026673_11_5_1"/>
<dbReference type="CDD" id="cd05285">
    <property type="entry name" value="sorbitol_DH"/>
    <property type="match status" value="1"/>
</dbReference>
<dbReference type="Gene3D" id="3.40.50.720">
    <property type="entry name" value="NAD(P)-binding Rossmann-like Domain"/>
    <property type="match status" value="1"/>
</dbReference>
<protein>
    <recommendedName>
        <fullName evidence="14">L-arabinitol 4-dehydrogenase</fullName>
        <ecNumber evidence="13">1.1.1.12</ecNumber>
        <ecNumber evidence="10">1.1.1.9</ecNumber>
    </recommendedName>
    <alternativeName>
        <fullName evidence="11">Xylitol dehydrogenase A</fullName>
    </alternativeName>
</protein>
<evidence type="ECO:0000256" key="5">
    <source>
        <dbReference type="ARBA" id="ARBA00022935"/>
    </source>
</evidence>
<reference evidence="18 19" key="1">
    <citation type="journal article" date="2014" name="Proc. Natl. Acad. Sci. U.S.A.">
        <title>Trajectory and genomic determinants of fungal-pathogen speciation and host adaptation.</title>
        <authorList>
            <person name="Hu X."/>
            <person name="Xiao G."/>
            <person name="Zheng P."/>
            <person name="Shang Y."/>
            <person name="Su Y."/>
            <person name="Zhang X."/>
            <person name="Liu X."/>
            <person name="Zhan S."/>
            <person name="St Leger R.J."/>
            <person name="Wang C."/>
        </authorList>
    </citation>
    <scope>NUCLEOTIDE SEQUENCE [LARGE SCALE GENOMIC DNA]</scope>
    <source>
        <strain evidence="18 19">ARSEF 1941</strain>
    </source>
</reference>
<evidence type="ECO:0000256" key="12">
    <source>
        <dbReference type="ARBA" id="ARBA00037881"/>
    </source>
</evidence>
<dbReference type="SUPFAM" id="SSF51735">
    <property type="entry name" value="NAD(P)-binding Rossmann-fold domains"/>
    <property type="match status" value="1"/>
</dbReference>